<dbReference type="AlphaFoldDB" id="A0A178UBW6"/>
<reference evidence="3" key="1">
    <citation type="journal article" date="2016" name="Proc. Natl. Acad. Sci. U.S.A.">
        <title>Chromosome-level assembly of Arabidopsis thaliana Ler reveals the extent of translocation and inversion polymorphisms.</title>
        <authorList>
            <person name="Zapata L."/>
            <person name="Ding J."/>
            <person name="Willing E.M."/>
            <person name="Hartwig B."/>
            <person name="Bezdan D."/>
            <person name="Jiao W.B."/>
            <person name="Patel V."/>
            <person name="Velikkakam James G."/>
            <person name="Koornneef M."/>
            <person name="Ossowski S."/>
            <person name="Schneeberger K."/>
        </authorList>
    </citation>
    <scope>NUCLEOTIDE SEQUENCE [LARGE SCALE GENOMIC DNA]</scope>
    <source>
        <strain evidence="3">cv. Landsberg erecta</strain>
    </source>
</reference>
<name>A0A178UBW6_ARATH</name>
<sequence>MADELWDELQHLEFGREDPALFIAHAAYATVESWNRLSLIARPLSPRSQNRNAVIAILPKSWGLTSRVYGRVLNITFVQFLSQSEVDHLYVLKREPWLYNSWFVTAQRWEVNLAFEFLSNIDL</sequence>
<evidence type="ECO:0000259" key="1">
    <source>
        <dbReference type="Pfam" id="PF14111"/>
    </source>
</evidence>
<dbReference type="ExpressionAtlas" id="A0A178UBW6">
    <property type="expression patterns" value="baseline"/>
</dbReference>
<gene>
    <name evidence="2" type="ordered locus">AXX17_At5g32970</name>
</gene>
<organism evidence="2 3">
    <name type="scientific">Arabidopsis thaliana</name>
    <name type="common">Mouse-ear cress</name>
    <dbReference type="NCBI Taxonomy" id="3702"/>
    <lineage>
        <taxon>Eukaryota</taxon>
        <taxon>Viridiplantae</taxon>
        <taxon>Streptophyta</taxon>
        <taxon>Embryophyta</taxon>
        <taxon>Tracheophyta</taxon>
        <taxon>Spermatophyta</taxon>
        <taxon>Magnoliopsida</taxon>
        <taxon>eudicotyledons</taxon>
        <taxon>Gunneridae</taxon>
        <taxon>Pentapetalae</taxon>
        <taxon>rosids</taxon>
        <taxon>malvids</taxon>
        <taxon>Brassicales</taxon>
        <taxon>Brassicaceae</taxon>
        <taxon>Camelineae</taxon>
        <taxon>Arabidopsis</taxon>
    </lineage>
</organism>
<evidence type="ECO:0000313" key="2">
    <source>
        <dbReference type="EMBL" id="OAO91336.1"/>
    </source>
</evidence>
<protein>
    <recommendedName>
        <fullName evidence="1">DUF4283 domain-containing protein</fullName>
    </recommendedName>
</protein>
<dbReference type="Pfam" id="PF14111">
    <property type="entry name" value="DUF4283"/>
    <property type="match status" value="1"/>
</dbReference>
<dbReference type="Proteomes" id="UP000078284">
    <property type="component" value="Chromosome 5"/>
</dbReference>
<evidence type="ECO:0000313" key="3">
    <source>
        <dbReference type="Proteomes" id="UP000078284"/>
    </source>
</evidence>
<proteinExistence type="predicted"/>
<accession>A0A178UBW6</accession>
<dbReference type="InterPro" id="IPR025558">
    <property type="entry name" value="DUF4283"/>
</dbReference>
<comment type="caution">
    <text evidence="2">The sequence shown here is derived from an EMBL/GenBank/DDBJ whole genome shotgun (WGS) entry which is preliminary data.</text>
</comment>
<feature type="domain" description="DUF4283" evidence="1">
    <location>
        <begin position="35"/>
        <end position="113"/>
    </location>
</feature>
<dbReference type="EMBL" id="LUHQ01000005">
    <property type="protein sequence ID" value="OAO91336.1"/>
    <property type="molecule type" value="Genomic_DNA"/>
</dbReference>